<reference evidence="3" key="1">
    <citation type="submission" date="2019-03" db="EMBL/GenBank/DDBJ databases">
        <title>WGS assembly of Setaria viridis.</title>
        <authorList>
            <person name="Huang P."/>
            <person name="Jenkins J."/>
            <person name="Grimwood J."/>
            <person name="Barry K."/>
            <person name="Healey A."/>
            <person name="Mamidi S."/>
            <person name="Sreedasyam A."/>
            <person name="Shu S."/>
            <person name="Feldman M."/>
            <person name="Wu J."/>
            <person name="Yu Y."/>
            <person name="Chen C."/>
            <person name="Johnson J."/>
            <person name="Rokhsar D."/>
            <person name="Baxter I."/>
            <person name="Schmutz J."/>
            <person name="Brutnell T."/>
            <person name="Kellogg E."/>
        </authorList>
    </citation>
    <scope>NUCLEOTIDE SEQUENCE [LARGE SCALE GENOMIC DNA]</scope>
</reference>
<proteinExistence type="predicted"/>
<protein>
    <submittedName>
        <fullName evidence="3">Uncharacterized protein</fullName>
    </submittedName>
</protein>
<keyword evidence="2" id="KW-1133">Transmembrane helix</keyword>
<feature type="transmembrane region" description="Helical" evidence="2">
    <location>
        <begin position="91"/>
        <end position="116"/>
    </location>
</feature>
<dbReference type="OMA" id="YAVSESH"/>
<keyword evidence="2" id="KW-0472">Membrane</keyword>
<evidence type="ECO:0000256" key="2">
    <source>
        <dbReference type="SAM" id="Phobius"/>
    </source>
</evidence>
<evidence type="ECO:0000313" key="4">
    <source>
        <dbReference type="Proteomes" id="UP000298652"/>
    </source>
</evidence>
<evidence type="ECO:0000256" key="1">
    <source>
        <dbReference type="SAM" id="MobiDB-lite"/>
    </source>
</evidence>
<feature type="region of interest" description="Disordered" evidence="1">
    <location>
        <begin position="1"/>
        <end position="32"/>
    </location>
</feature>
<dbReference type="AlphaFoldDB" id="A0A4U6U4L7"/>
<dbReference type="EMBL" id="CM016557">
    <property type="protein sequence ID" value="TKW09275.1"/>
    <property type="molecule type" value="Genomic_DNA"/>
</dbReference>
<dbReference type="Proteomes" id="UP000298652">
    <property type="component" value="Chromosome 6"/>
</dbReference>
<name>A0A4U6U4L7_SETVI</name>
<gene>
    <name evidence="3" type="ORF">SEVIR_6G083600v2</name>
</gene>
<dbReference type="Gramene" id="TKW09275">
    <property type="protein sequence ID" value="TKW09275"/>
    <property type="gene ID" value="SEVIR_6G083600v2"/>
</dbReference>
<keyword evidence="4" id="KW-1185">Reference proteome</keyword>
<feature type="compositionally biased region" description="Basic and acidic residues" evidence="1">
    <location>
        <begin position="21"/>
        <end position="32"/>
    </location>
</feature>
<organism evidence="3 4">
    <name type="scientific">Setaria viridis</name>
    <name type="common">Green bristlegrass</name>
    <name type="synonym">Setaria italica subsp. viridis</name>
    <dbReference type="NCBI Taxonomy" id="4556"/>
    <lineage>
        <taxon>Eukaryota</taxon>
        <taxon>Viridiplantae</taxon>
        <taxon>Streptophyta</taxon>
        <taxon>Embryophyta</taxon>
        <taxon>Tracheophyta</taxon>
        <taxon>Spermatophyta</taxon>
        <taxon>Magnoliopsida</taxon>
        <taxon>Liliopsida</taxon>
        <taxon>Poales</taxon>
        <taxon>Poaceae</taxon>
        <taxon>PACMAD clade</taxon>
        <taxon>Panicoideae</taxon>
        <taxon>Panicodae</taxon>
        <taxon>Paniceae</taxon>
        <taxon>Cenchrinae</taxon>
        <taxon>Setaria</taxon>
    </lineage>
</organism>
<accession>A0A4U6U4L7</accession>
<evidence type="ECO:0000313" key="3">
    <source>
        <dbReference type="EMBL" id="TKW09275.1"/>
    </source>
</evidence>
<sequence>MDRPPPSPRDQSPPPNSQQGEHGHGAEVDVPRKTEGVDHLLAKLKNVGMEIDEEMARIIDEEIAGIKAEAMSEREAMDEARRNKNTRWRRLIVPATTTIFGLSLLTIAFASGFSGFCFGLKFYDMVLKKELGVYLNLAWGMKHFAERRGR</sequence>
<keyword evidence="2" id="KW-0812">Transmembrane</keyword>
<feature type="compositionally biased region" description="Pro residues" evidence="1">
    <location>
        <begin position="1"/>
        <end position="16"/>
    </location>
</feature>